<dbReference type="RefSeq" id="XP_040693860.1">
    <property type="nucleotide sequence ID" value="XM_040838706.1"/>
</dbReference>
<dbReference type="PANTHER" id="PTHR34414:SF1">
    <property type="entry name" value="SUBTILISIN-LIKE SERINE PROTEASE"/>
    <property type="match status" value="1"/>
</dbReference>
<feature type="transmembrane region" description="Helical" evidence="1">
    <location>
        <begin position="259"/>
        <end position="281"/>
    </location>
</feature>
<sequence length="346" mass="40457">MASNFHILPLDPPFDEDVFQTLNTKTNDAPSANKAAITKQPFELLLPASYREGYEIVKVPTGDLSGYLQGDLGVERLNRIDSCLWFAGRPMPPRPLNYQIAICRNIVVDERMDMHLVWEKTRIMHFKPIPRYLLNYNFWKDHLCCSEGLSREQNVCPRRELYKCAMGFLLSYAALIQYESDFQIAQHRHLLPTEISWEIWVKFIEQVLARKDFKNINRRYRFGELRLSRLNKIYAIRLGYILRGYRFPYQTYTELFQDYLAPIAAATVYIAVVLTAMQVGLATENLSRNKSFQNASYGFTVFSILAPLILLSLVAFIWFLELVSNIYVTWKFKKKRFRQLELMDGG</sequence>
<evidence type="ECO:0000256" key="1">
    <source>
        <dbReference type="SAM" id="Phobius"/>
    </source>
</evidence>
<evidence type="ECO:0000313" key="3">
    <source>
        <dbReference type="Proteomes" id="UP000184383"/>
    </source>
</evidence>
<dbReference type="STRING" id="1073089.A0A1L9RZ85"/>
<evidence type="ECO:0000313" key="2">
    <source>
        <dbReference type="EMBL" id="OJJ40184.1"/>
    </source>
</evidence>
<dbReference type="EMBL" id="KV878209">
    <property type="protein sequence ID" value="OJJ40184.1"/>
    <property type="molecule type" value="Genomic_DNA"/>
</dbReference>
<dbReference type="OrthoDB" id="5086500at2759"/>
<dbReference type="InterPro" id="IPR046536">
    <property type="entry name" value="DUF6601"/>
</dbReference>
<dbReference type="VEuPathDB" id="FungiDB:ASPWEDRAFT_63639"/>
<organism evidence="2 3">
    <name type="scientific">Aspergillus wentii DTO 134E9</name>
    <dbReference type="NCBI Taxonomy" id="1073089"/>
    <lineage>
        <taxon>Eukaryota</taxon>
        <taxon>Fungi</taxon>
        <taxon>Dikarya</taxon>
        <taxon>Ascomycota</taxon>
        <taxon>Pezizomycotina</taxon>
        <taxon>Eurotiomycetes</taxon>
        <taxon>Eurotiomycetidae</taxon>
        <taxon>Eurotiales</taxon>
        <taxon>Aspergillaceae</taxon>
        <taxon>Aspergillus</taxon>
        <taxon>Aspergillus subgen. Cremei</taxon>
    </lineage>
</organism>
<reference evidence="3" key="1">
    <citation type="journal article" date="2017" name="Genome Biol.">
        <title>Comparative genomics reveals high biological diversity and specific adaptations in the industrially and medically important fungal genus Aspergillus.</title>
        <authorList>
            <person name="de Vries R.P."/>
            <person name="Riley R."/>
            <person name="Wiebenga A."/>
            <person name="Aguilar-Osorio G."/>
            <person name="Amillis S."/>
            <person name="Uchima C.A."/>
            <person name="Anderluh G."/>
            <person name="Asadollahi M."/>
            <person name="Askin M."/>
            <person name="Barry K."/>
            <person name="Battaglia E."/>
            <person name="Bayram O."/>
            <person name="Benocci T."/>
            <person name="Braus-Stromeyer S.A."/>
            <person name="Caldana C."/>
            <person name="Canovas D."/>
            <person name="Cerqueira G.C."/>
            <person name="Chen F."/>
            <person name="Chen W."/>
            <person name="Choi C."/>
            <person name="Clum A."/>
            <person name="Dos Santos R.A."/>
            <person name="Damasio A.R."/>
            <person name="Diallinas G."/>
            <person name="Emri T."/>
            <person name="Fekete E."/>
            <person name="Flipphi M."/>
            <person name="Freyberg S."/>
            <person name="Gallo A."/>
            <person name="Gournas C."/>
            <person name="Habgood R."/>
            <person name="Hainaut M."/>
            <person name="Harispe M.L."/>
            <person name="Henrissat B."/>
            <person name="Hilden K.S."/>
            <person name="Hope R."/>
            <person name="Hossain A."/>
            <person name="Karabika E."/>
            <person name="Karaffa L."/>
            <person name="Karanyi Z."/>
            <person name="Krasevec N."/>
            <person name="Kuo A."/>
            <person name="Kusch H."/>
            <person name="LaButti K."/>
            <person name="Lagendijk E.L."/>
            <person name="Lapidus A."/>
            <person name="Levasseur A."/>
            <person name="Lindquist E."/>
            <person name="Lipzen A."/>
            <person name="Logrieco A.F."/>
            <person name="MacCabe A."/>
            <person name="Maekelae M.R."/>
            <person name="Malavazi I."/>
            <person name="Melin P."/>
            <person name="Meyer V."/>
            <person name="Mielnichuk N."/>
            <person name="Miskei M."/>
            <person name="Molnar A.P."/>
            <person name="Mule G."/>
            <person name="Ngan C.Y."/>
            <person name="Orejas M."/>
            <person name="Orosz E."/>
            <person name="Ouedraogo J.P."/>
            <person name="Overkamp K.M."/>
            <person name="Park H.-S."/>
            <person name="Perrone G."/>
            <person name="Piumi F."/>
            <person name="Punt P.J."/>
            <person name="Ram A.F."/>
            <person name="Ramon A."/>
            <person name="Rauscher S."/>
            <person name="Record E."/>
            <person name="Riano-Pachon D.M."/>
            <person name="Robert V."/>
            <person name="Roehrig J."/>
            <person name="Ruller R."/>
            <person name="Salamov A."/>
            <person name="Salih N.S."/>
            <person name="Samson R.A."/>
            <person name="Sandor E."/>
            <person name="Sanguinetti M."/>
            <person name="Schuetze T."/>
            <person name="Sepcic K."/>
            <person name="Shelest E."/>
            <person name="Sherlock G."/>
            <person name="Sophianopoulou V."/>
            <person name="Squina F.M."/>
            <person name="Sun H."/>
            <person name="Susca A."/>
            <person name="Todd R.B."/>
            <person name="Tsang A."/>
            <person name="Unkles S.E."/>
            <person name="van de Wiele N."/>
            <person name="van Rossen-Uffink D."/>
            <person name="Oliveira J.V."/>
            <person name="Vesth T.C."/>
            <person name="Visser J."/>
            <person name="Yu J.-H."/>
            <person name="Zhou M."/>
            <person name="Andersen M.R."/>
            <person name="Archer D.B."/>
            <person name="Baker S.E."/>
            <person name="Benoit I."/>
            <person name="Brakhage A.A."/>
            <person name="Braus G.H."/>
            <person name="Fischer R."/>
            <person name="Frisvad J.C."/>
            <person name="Goldman G.H."/>
            <person name="Houbraken J."/>
            <person name="Oakley B."/>
            <person name="Pocsi I."/>
            <person name="Scazzocchio C."/>
            <person name="Seiboth B."/>
            <person name="vanKuyk P.A."/>
            <person name="Wortman J."/>
            <person name="Dyer P.S."/>
            <person name="Grigoriev I.V."/>
        </authorList>
    </citation>
    <scope>NUCLEOTIDE SEQUENCE [LARGE SCALE GENOMIC DNA]</scope>
    <source>
        <strain evidence="3">DTO 134E9</strain>
    </source>
</reference>
<dbReference type="AlphaFoldDB" id="A0A1L9RZ85"/>
<proteinExistence type="predicted"/>
<dbReference type="GeneID" id="63754554"/>
<dbReference type="Pfam" id="PF20246">
    <property type="entry name" value="DUF6601"/>
    <property type="match status" value="1"/>
</dbReference>
<dbReference type="PANTHER" id="PTHR34414">
    <property type="entry name" value="HET DOMAIN-CONTAINING PROTEIN-RELATED"/>
    <property type="match status" value="1"/>
</dbReference>
<name>A0A1L9RZ85_ASPWE</name>
<evidence type="ECO:0008006" key="4">
    <source>
        <dbReference type="Google" id="ProtNLM"/>
    </source>
</evidence>
<dbReference type="Proteomes" id="UP000184383">
    <property type="component" value="Unassembled WGS sequence"/>
</dbReference>
<accession>A0A1L9RZ85</accession>
<keyword evidence="1" id="KW-0472">Membrane</keyword>
<keyword evidence="1" id="KW-1133">Transmembrane helix</keyword>
<protein>
    <recommendedName>
        <fullName evidence="4">Subtilisin-like serine protease</fullName>
    </recommendedName>
</protein>
<feature type="transmembrane region" description="Helical" evidence="1">
    <location>
        <begin position="301"/>
        <end position="328"/>
    </location>
</feature>
<gene>
    <name evidence="2" type="ORF">ASPWEDRAFT_63639</name>
</gene>
<keyword evidence="3" id="KW-1185">Reference proteome</keyword>
<keyword evidence="1" id="KW-0812">Transmembrane</keyword>